<accession>A0A814BRE1</accession>
<evidence type="ECO:0000313" key="4">
    <source>
        <dbReference type="EMBL" id="CAF1089182.1"/>
    </source>
</evidence>
<sequence>MTMKFTIANLWNSTPITNHQPVQITLSATNDKDHLLIEIDAPFFNDPAPPLSSSSSSSGPYPELWNYEVVELFFLASSTNHYLELEFSPHGHYLVLLLIDRRKVLKQMLPLPYYKVEHRSSDRWIGRAHIPRSLFPADVDQFNAYAIHGQDDKRTYEALYPATIDSEKPDFHRLEFFQVLNFDSLLNVGEQDGDHWNTN</sequence>
<name>A0A814BRE1_9BILA</name>
<organism evidence="2 6">
    <name type="scientific">Rotaria sordida</name>
    <dbReference type="NCBI Taxonomy" id="392033"/>
    <lineage>
        <taxon>Eukaryota</taxon>
        <taxon>Metazoa</taxon>
        <taxon>Spiralia</taxon>
        <taxon>Gnathifera</taxon>
        <taxon>Rotifera</taxon>
        <taxon>Eurotatoria</taxon>
        <taxon>Bdelloidea</taxon>
        <taxon>Philodinida</taxon>
        <taxon>Philodinidae</taxon>
        <taxon>Rotaria</taxon>
    </lineage>
</organism>
<dbReference type="AlphaFoldDB" id="A0A814BRE1"/>
<gene>
    <name evidence="5" type="ORF">JBS370_LOCUS12831</name>
    <name evidence="4" type="ORF">JXQ802_LOCUS18596</name>
    <name evidence="2" type="ORF">PYM288_LOCUS11004</name>
    <name evidence="3" type="ORF">ZHD862_LOCUS12034</name>
</gene>
<dbReference type="Proteomes" id="UP000663854">
    <property type="component" value="Unassembled WGS sequence"/>
</dbReference>
<evidence type="ECO:0000313" key="3">
    <source>
        <dbReference type="EMBL" id="CAF0991253.1"/>
    </source>
</evidence>
<keyword evidence="7" id="KW-1185">Reference proteome</keyword>
<dbReference type="Gene3D" id="2.60.40.1190">
    <property type="match status" value="1"/>
</dbReference>
<dbReference type="Proteomes" id="UP000663836">
    <property type="component" value="Unassembled WGS sequence"/>
</dbReference>
<dbReference type="PANTHER" id="PTHR31475:SF5">
    <property type="entry name" value="UPF0462 PROTEIN C4ORF33 HOMOLOG"/>
    <property type="match status" value="1"/>
</dbReference>
<evidence type="ECO:0000313" key="2">
    <source>
        <dbReference type="EMBL" id="CAF0930098.1"/>
    </source>
</evidence>
<dbReference type="EMBL" id="CAJNOT010000466">
    <property type="protein sequence ID" value="CAF0991253.1"/>
    <property type="molecule type" value="Genomic_DNA"/>
</dbReference>
<evidence type="ECO:0000256" key="1">
    <source>
        <dbReference type="ARBA" id="ARBA00038085"/>
    </source>
</evidence>
<reference evidence="2" key="1">
    <citation type="submission" date="2021-02" db="EMBL/GenBank/DDBJ databases">
        <authorList>
            <person name="Nowell W R."/>
        </authorList>
    </citation>
    <scope>NUCLEOTIDE SEQUENCE</scope>
</reference>
<dbReference type="Proteomes" id="UP000663864">
    <property type="component" value="Unassembled WGS sequence"/>
</dbReference>
<protein>
    <submittedName>
        <fullName evidence="2">Uncharacterized protein</fullName>
    </submittedName>
</protein>
<dbReference type="Proteomes" id="UP000663870">
    <property type="component" value="Unassembled WGS sequence"/>
</dbReference>
<comment type="caution">
    <text evidence="2">The sequence shown here is derived from an EMBL/GenBank/DDBJ whole genome shotgun (WGS) entry which is preliminary data.</text>
</comment>
<dbReference type="EMBL" id="CAJNOH010000180">
    <property type="protein sequence ID" value="CAF0930098.1"/>
    <property type="molecule type" value="Genomic_DNA"/>
</dbReference>
<dbReference type="PANTHER" id="PTHR31475">
    <property type="entry name" value="UPF0462 PROTEIN"/>
    <property type="match status" value="1"/>
</dbReference>
<dbReference type="EMBL" id="CAJOBD010001066">
    <property type="protein sequence ID" value="CAF3755825.1"/>
    <property type="molecule type" value="Genomic_DNA"/>
</dbReference>
<evidence type="ECO:0000313" key="6">
    <source>
        <dbReference type="Proteomes" id="UP000663854"/>
    </source>
</evidence>
<proteinExistence type="inferred from homology"/>
<comment type="similarity">
    <text evidence="1">Belongs to the UPF0462 family.</text>
</comment>
<dbReference type="EMBL" id="CAJNOL010000492">
    <property type="protein sequence ID" value="CAF1089182.1"/>
    <property type="molecule type" value="Genomic_DNA"/>
</dbReference>
<evidence type="ECO:0000313" key="5">
    <source>
        <dbReference type="EMBL" id="CAF3755825.1"/>
    </source>
</evidence>
<evidence type="ECO:0000313" key="7">
    <source>
        <dbReference type="Proteomes" id="UP000663870"/>
    </source>
</evidence>